<accession>A0A6A6P4G9</accession>
<protein>
    <submittedName>
        <fullName evidence="1">Uncharacterized protein</fullName>
    </submittedName>
</protein>
<dbReference type="OrthoDB" id="5424209at2759"/>
<dbReference type="SUPFAM" id="SSF50494">
    <property type="entry name" value="Trypsin-like serine proteases"/>
    <property type="match status" value="1"/>
</dbReference>
<sequence>MDSHIFVDDADFYRVGTGRPLLPLPLRNFPLMIPNEDFHRLSDFVFNVIRSEDSLRLVPPTYKICLRGMNKNQERRRTVLIFAERDPGHDWPSFARRLFAQLSAKEEAWSEFCIELIDPRYRENPRGVPIPWDDPFLPAWKNLRPAILAQLHHLPDFVLSAVRFGTHAEDPVANPIGIFVSTSNAIDEQAVVDLRRNIELECRRAGWDEDVDVRVTVENIFVEGDSFSEIDSEVGPVVPMGASIGLDNGSEQVATLGGGIYVDHGSGQGEIQLGITNHHVVCASGQSLFEDVRDTTLVSPTHSDVRLWSEVAEDSLRSISKHLQNLEIQKELSEASGVPFSKEPALEQQRRMKATLDAEVEKYKQDTRFGRVYHSPGLKVSSDGWLLDYAAILPEHGRSIQNTIPKRKSTEGFPISSSECMQRSADLSLFTGLDSIPGGNTFMMIGRSSGAVIGRANAITADIKINDIPTTGNAWLVLPLRWTDDFNNPGDSGAFIFSIFGKVIGLFFGKQGCIAAGLVTPFEPIVKDLEAAANIRVVRPELD</sequence>
<evidence type="ECO:0000313" key="2">
    <source>
        <dbReference type="Proteomes" id="UP000799766"/>
    </source>
</evidence>
<organism evidence="1 2">
    <name type="scientific">Lineolata rhizophorae</name>
    <dbReference type="NCBI Taxonomy" id="578093"/>
    <lineage>
        <taxon>Eukaryota</taxon>
        <taxon>Fungi</taxon>
        <taxon>Dikarya</taxon>
        <taxon>Ascomycota</taxon>
        <taxon>Pezizomycotina</taxon>
        <taxon>Dothideomycetes</taxon>
        <taxon>Dothideomycetes incertae sedis</taxon>
        <taxon>Lineolatales</taxon>
        <taxon>Lineolataceae</taxon>
        <taxon>Lineolata</taxon>
    </lineage>
</organism>
<dbReference type="InterPro" id="IPR009003">
    <property type="entry name" value="Peptidase_S1_PA"/>
</dbReference>
<dbReference type="EMBL" id="MU001676">
    <property type="protein sequence ID" value="KAF2458881.1"/>
    <property type="molecule type" value="Genomic_DNA"/>
</dbReference>
<gene>
    <name evidence="1" type="ORF">BDY21DRAFT_370412</name>
</gene>
<evidence type="ECO:0000313" key="1">
    <source>
        <dbReference type="EMBL" id="KAF2458881.1"/>
    </source>
</evidence>
<reference evidence="1" key="1">
    <citation type="journal article" date="2020" name="Stud. Mycol.">
        <title>101 Dothideomycetes genomes: a test case for predicting lifestyles and emergence of pathogens.</title>
        <authorList>
            <person name="Haridas S."/>
            <person name="Albert R."/>
            <person name="Binder M."/>
            <person name="Bloem J."/>
            <person name="Labutti K."/>
            <person name="Salamov A."/>
            <person name="Andreopoulos B."/>
            <person name="Baker S."/>
            <person name="Barry K."/>
            <person name="Bills G."/>
            <person name="Bluhm B."/>
            <person name="Cannon C."/>
            <person name="Castanera R."/>
            <person name="Culley D."/>
            <person name="Daum C."/>
            <person name="Ezra D."/>
            <person name="Gonzalez J."/>
            <person name="Henrissat B."/>
            <person name="Kuo A."/>
            <person name="Liang C."/>
            <person name="Lipzen A."/>
            <person name="Lutzoni F."/>
            <person name="Magnuson J."/>
            <person name="Mondo S."/>
            <person name="Nolan M."/>
            <person name="Ohm R."/>
            <person name="Pangilinan J."/>
            <person name="Park H.-J."/>
            <person name="Ramirez L."/>
            <person name="Alfaro M."/>
            <person name="Sun H."/>
            <person name="Tritt A."/>
            <person name="Yoshinaga Y."/>
            <person name="Zwiers L.-H."/>
            <person name="Turgeon B."/>
            <person name="Goodwin S."/>
            <person name="Spatafora J."/>
            <person name="Crous P."/>
            <person name="Grigoriev I."/>
        </authorList>
    </citation>
    <scope>NUCLEOTIDE SEQUENCE</scope>
    <source>
        <strain evidence="1">ATCC 16933</strain>
    </source>
</reference>
<dbReference type="AlphaFoldDB" id="A0A6A6P4G9"/>
<keyword evidence="2" id="KW-1185">Reference proteome</keyword>
<dbReference type="Proteomes" id="UP000799766">
    <property type="component" value="Unassembled WGS sequence"/>
</dbReference>
<name>A0A6A6P4G9_9PEZI</name>
<proteinExistence type="predicted"/>